<accession>T1EN74</accession>
<gene>
    <name evidence="3" type="primary">20198024</name>
    <name evidence="2" type="ORF">HELRODRAFT_158752</name>
</gene>
<evidence type="ECO:0000313" key="4">
    <source>
        <dbReference type="Proteomes" id="UP000015101"/>
    </source>
</evidence>
<dbReference type="HOGENOM" id="CLU_1654015_0_0_1"/>
<evidence type="ECO:0000256" key="1">
    <source>
        <dbReference type="SAM" id="Coils"/>
    </source>
</evidence>
<dbReference type="eggNOG" id="KOG4301">
    <property type="taxonomic scope" value="Eukaryota"/>
</dbReference>
<keyword evidence="4" id="KW-1185">Reference proteome</keyword>
<dbReference type="OrthoDB" id="6019271at2759"/>
<keyword evidence="1" id="KW-0175">Coiled coil</keyword>
<name>T1EN74_HELRO</name>
<dbReference type="PANTHER" id="PTHR12268">
    <property type="entry name" value="E3 UBIQUITIN-PROTEIN LIGASE KCMF1"/>
    <property type="match status" value="1"/>
</dbReference>
<sequence length="160" mass="18878">MGRRLIPHTSEDDEHKLISRYVHRLKQSTASQQVMHDPISERQNLVFELEAKNREIQKEIQRLKCQQRQQQQREISSSSAQFSELDSADENNVVDGNLLKEIRLLRQHQEELEERMKGLQGSRRGLIQQLEGLMRKFKLLKLAKKSLDMQFAVDLNNFEI</sequence>
<feature type="coiled-coil region" evidence="1">
    <location>
        <begin position="102"/>
        <end position="129"/>
    </location>
</feature>
<evidence type="ECO:0000313" key="2">
    <source>
        <dbReference type="EMBL" id="ESO12271.1"/>
    </source>
</evidence>
<dbReference type="KEGG" id="hro:HELRODRAFT_158752"/>
<organism evidence="3 4">
    <name type="scientific">Helobdella robusta</name>
    <name type="common">Californian leech</name>
    <dbReference type="NCBI Taxonomy" id="6412"/>
    <lineage>
        <taxon>Eukaryota</taxon>
        <taxon>Metazoa</taxon>
        <taxon>Spiralia</taxon>
        <taxon>Lophotrochozoa</taxon>
        <taxon>Annelida</taxon>
        <taxon>Clitellata</taxon>
        <taxon>Hirudinea</taxon>
        <taxon>Rhynchobdellida</taxon>
        <taxon>Glossiphoniidae</taxon>
        <taxon>Helobdella</taxon>
    </lineage>
</organism>
<dbReference type="EMBL" id="KB095811">
    <property type="protein sequence ID" value="ESO12271.1"/>
    <property type="molecule type" value="Genomic_DNA"/>
</dbReference>
<dbReference type="EnsemblMetazoa" id="HelroT158752">
    <property type="protein sequence ID" value="HelroP158752"/>
    <property type="gene ID" value="HelroG158752"/>
</dbReference>
<dbReference type="Proteomes" id="UP000015101">
    <property type="component" value="Unassembled WGS sequence"/>
</dbReference>
<dbReference type="PANTHER" id="PTHR12268:SF27">
    <property type="entry name" value="DYSTROBREVIN, ISOFORM F"/>
    <property type="match status" value="1"/>
</dbReference>
<reference evidence="3" key="3">
    <citation type="submission" date="2015-06" db="UniProtKB">
        <authorList>
            <consortium name="EnsemblMetazoa"/>
        </authorList>
    </citation>
    <scope>IDENTIFICATION</scope>
</reference>
<dbReference type="AlphaFoldDB" id="T1EN74"/>
<dbReference type="GeneID" id="20198024"/>
<dbReference type="CTD" id="20198024"/>
<evidence type="ECO:0000313" key="3">
    <source>
        <dbReference type="EnsemblMetazoa" id="HelroP158752"/>
    </source>
</evidence>
<dbReference type="OMA" id="CAHWMAL"/>
<feature type="coiled-coil region" evidence="1">
    <location>
        <begin position="39"/>
        <end position="73"/>
    </location>
</feature>
<dbReference type="InterPro" id="IPR050774">
    <property type="entry name" value="KCMF1/Dystrophin"/>
</dbReference>
<reference evidence="4" key="1">
    <citation type="submission" date="2012-12" db="EMBL/GenBank/DDBJ databases">
        <authorList>
            <person name="Hellsten U."/>
            <person name="Grimwood J."/>
            <person name="Chapman J.A."/>
            <person name="Shapiro H."/>
            <person name="Aerts A."/>
            <person name="Otillar R.P."/>
            <person name="Terry A.Y."/>
            <person name="Boore J.L."/>
            <person name="Simakov O."/>
            <person name="Marletaz F."/>
            <person name="Cho S.-J."/>
            <person name="Edsinger-Gonzales E."/>
            <person name="Havlak P."/>
            <person name="Kuo D.-H."/>
            <person name="Larsson T."/>
            <person name="Lv J."/>
            <person name="Arendt D."/>
            <person name="Savage R."/>
            <person name="Osoegawa K."/>
            <person name="de Jong P."/>
            <person name="Lindberg D.R."/>
            <person name="Seaver E.C."/>
            <person name="Weisblat D.A."/>
            <person name="Putnam N.H."/>
            <person name="Grigoriev I.V."/>
            <person name="Rokhsar D.S."/>
        </authorList>
    </citation>
    <scope>NUCLEOTIDE SEQUENCE</scope>
</reference>
<dbReference type="InParanoid" id="T1EN74"/>
<protein>
    <submittedName>
        <fullName evidence="2 3">Uncharacterized protein</fullName>
    </submittedName>
</protein>
<dbReference type="EMBL" id="AMQM01000124">
    <property type="status" value="NOT_ANNOTATED_CDS"/>
    <property type="molecule type" value="Genomic_DNA"/>
</dbReference>
<proteinExistence type="predicted"/>
<dbReference type="STRING" id="6412.T1EN74"/>
<reference evidence="2 4" key="2">
    <citation type="journal article" date="2013" name="Nature">
        <title>Insights into bilaterian evolution from three spiralian genomes.</title>
        <authorList>
            <person name="Simakov O."/>
            <person name="Marletaz F."/>
            <person name="Cho S.J."/>
            <person name="Edsinger-Gonzales E."/>
            <person name="Havlak P."/>
            <person name="Hellsten U."/>
            <person name="Kuo D.H."/>
            <person name="Larsson T."/>
            <person name="Lv J."/>
            <person name="Arendt D."/>
            <person name="Savage R."/>
            <person name="Osoegawa K."/>
            <person name="de Jong P."/>
            <person name="Grimwood J."/>
            <person name="Chapman J.A."/>
            <person name="Shapiro H."/>
            <person name="Aerts A."/>
            <person name="Otillar R.P."/>
            <person name="Terry A.Y."/>
            <person name="Boore J.L."/>
            <person name="Grigoriev I.V."/>
            <person name="Lindberg D.R."/>
            <person name="Seaver E.C."/>
            <person name="Weisblat D.A."/>
            <person name="Putnam N.H."/>
            <person name="Rokhsar D.S."/>
        </authorList>
    </citation>
    <scope>NUCLEOTIDE SEQUENCE</scope>
</reference>
<dbReference type="RefSeq" id="XP_009008991.1">
    <property type="nucleotide sequence ID" value="XM_009010743.1"/>
</dbReference>